<evidence type="ECO:0000313" key="17">
    <source>
        <dbReference type="Proteomes" id="UP000030665"/>
    </source>
</evidence>
<evidence type="ECO:0000256" key="4">
    <source>
        <dbReference type="ARBA" id="ARBA00032305"/>
    </source>
</evidence>
<evidence type="ECO:0000313" key="16">
    <source>
        <dbReference type="EMBL" id="CDW55988.1"/>
    </source>
</evidence>
<evidence type="ECO:0000256" key="3">
    <source>
        <dbReference type="ARBA" id="ARBA00022723"/>
    </source>
</evidence>
<gene>
    <name evidence="16" type="ORF">TTRE_0000426201</name>
</gene>
<dbReference type="EMBL" id="HG805999">
    <property type="protein sequence ID" value="CDW55988.1"/>
    <property type="molecule type" value="Genomic_DNA"/>
</dbReference>
<dbReference type="Pfam" id="PF01557">
    <property type="entry name" value="FAA_hydrolase"/>
    <property type="match status" value="1"/>
</dbReference>
<accession>A0A077Z8L3</accession>
<dbReference type="PANTHER" id="PTHR11820:SF7">
    <property type="entry name" value="ACYLPYRUVASE FAHD1, MITOCHONDRIAL"/>
    <property type="match status" value="1"/>
</dbReference>
<dbReference type="GO" id="GO:0050163">
    <property type="term" value="F:oxaloacetate tautomerase activity"/>
    <property type="evidence" value="ECO:0007669"/>
    <property type="project" value="UniProtKB-EC"/>
</dbReference>
<dbReference type="OrthoDB" id="411064at2759"/>
<reference evidence="16" key="2">
    <citation type="submission" date="2014-03" db="EMBL/GenBank/DDBJ databases">
        <title>The whipworm genome and dual-species transcriptomics of an intimate host-pathogen interaction.</title>
        <authorList>
            <person name="Foth B.J."/>
            <person name="Tsai I.J."/>
            <person name="Reid A.J."/>
            <person name="Bancroft A.J."/>
            <person name="Nichol S."/>
            <person name="Tracey A."/>
            <person name="Holroyd N."/>
            <person name="Cotton J.A."/>
            <person name="Stanley E.J."/>
            <person name="Zarowiecki M."/>
            <person name="Liu J.Z."/>
            <person name="Huckvale T."/>
            <person name="Cooper P.J."/>
            <person name="Grencis R.K."/>
            <person name="Berriman M."/>
        </authorList>
    </citation>
    <scope>NUCLEOTIDE SEQUENCE [LARGE SCALE GENOMIC DNA]</scope>
</reference>
<keyword evidence="3" id="KW-0479">Metal-binding</keyword>
<comment type="catalytic activity">
    <reaction evidence="13">
        <text>oxaloacetate + H(+) = pyruvate + CO2</text>
        <dbReference type="Rhea" id="RHEA:15641"/>
        <dbReference type="ChEBI" id="CHEBI:15361"/>
        <dbReference type="ChEBI" id="CHEBI:15378"/>
        <dbReference type="ChEBI" id="CHEBI:16452"/>
        <dbReference type="ChEBI" id="CHEBI:16526"/>
        <dbReference type="EC" id="4.1.1.112"/>
    </reaction>
</comment>
<evidence type="ECO:0000256" key="10">
    <source>
        <dbReference type="ARBA" id="ARBA00044980"/>
    </source>
</evidence>
<dbReference type="GO" id="GO:0005739">
    <property type="term" value="C:mitochondrion"/>
    <property type="evidence" value="ECO:0007669"/>
    <property type="project" value="TreeGrafter"/>
</dbReference>
<comment type="catalytic activity">
    <reaction evidence="11">
        <text>a 3-acylpyruvate + H2O = a carboxylate + pyruvate + H(+)</text>
        <dbReference type="Rhea" id="RHEA:19009"/>
        <dbReference type="ChEBI" id="CHEBI:15361"/>
        <dbReference type="ChEBI" id="CHEBI:15377"/>
        <dbReference type="ChEBI" id="CHEBI:15378"/>
        <dbReference type="ChEBI" id="CHEBI:29067"/>
        <dbReference type="ChEBI" id="CHEBI:57278"/>
        <dbReference type="EC" id="3.7.1.5"/>
    </reaction>
</comment>
<evidence type="ECO:0000256" key="9">
    <source>
        <dbReference type="ARBA" id="ARBA00044973"/>
    </source>
</evidence>
<evidence type="ECO:0000256" key="8">
    <source>
        <dbReference type="ARBA" id="ARBA00044911"/>
    </source>
</evidence>
<dbReference type="InterPro" id="IPR036663">
    <property type="entry name" value="Fumarylacetoacetase_C_sf"/>
</dbReference>
<comment type="catalytic activity">
    <reaction evidence="8">
        <text>oxaloacetate = enol-oxaloacetate</text>
        <dbReference type="Rhea" id="RHEA:16021"/>
        <dbReference type="ChEBI" id="CHEBI:16452"/>
        <dbReference type="ChEBI" id="CHEBI:17479"/>
        <dbReference type="EC" id="5.3.2.2"/>
    </reaction>
    <physiologicalReaction direction="right-to-left" evidence="8">
        <dbReference type="Rhea" id="RHEA:16023"/>
    </physiologicalReaction>
</comment>
<dbReference type="GO" id="GO:0018773">
    <property type="term" value="F:acetylpyruvate hydrolase activity"/>
    <property type="evidence" value="ECO:0007669"/>
    <property type="project" value="TreeGrafter"/>
</dbReference>
<comment type="similarity">
    <text evidence="1">Belongs to the FAH family.</text>
</comment>
<comment type="catalytic activity">
    <reaction evidence="14">
        <text>acetylpyruvate + H2O = acetate + pyruvate + H(+)</text>
        <dbReference type="Rhea" id="RHEA:16097"/>
        <dbReference type="ChEBI" id="CHEBI:15360"/>
        <dbReference type="ChEBI" id="CHEBI:15361"/>
        <dbReference type="ChEBI" id="CHEBI:15377"/>
        <dbReference type="ChEBI" id="CHEBI:15378"/>
        <dbReference type="ChEBI" id="CHEBI:30089"/>
    </reaction>
</comment>
<protein>
    <recommendedName>
        <fullName evidence="10">Oxaloacetate tautomerase FAHD1, mitochondrial</fullName>
        <ecNumber evidence="5">3.7.1.5</ecNumber>
        <ecNumber evidence="2">4.1.1.112</ecNumber>
        <ecNumber evidence="9">5.3.2.2</ecNumber>
    </recommendedName>
    <alternativeName>
        <fullName evidence="7">Acylpyruvase FAHD1</fullName>
    </alternativeName>
    <alternativeName>
        <fullName evidence="6">Fumarylacetoacetate hydrolase domain-containing protein 1</fullName>
    </alternativeName>
    <alternativeName>
        <fullName evidence="4">Oxaloacetate decarboxylase</fullName>
    </alternativeName>
</protein>
<dbReference type="GO" id="GO:0019752">
    <property type="term" value="P:carboxylic acid metabolic process"/>
    <property type="evidence" value="ECO:0007669"/>
    <property type="project" value="UniProtKB-ARBA"/>
</dbReference>
<evidence type="ECO:0000259" key="15">
    <source>
        <dbReference type="Pfam" id="PF01557"/>
    </source>
</evidence>
<evidence type="ECO:0000256" key="14">
    <source>
        <dbReference type="ARBA" id="ARBA00048846"/>
    </source>
</evidence>
<dbReference type="EC" id="4.1.1.112" evidence="2"/>
<evidence type="ECO:0000256" key="5">
    <source>
        <dbReference type="ARBA" id="ARBA00039040"/>
    </source>
</evidence>
<evidence type="ECO:0000256" key="1">
    <source>
        <dbReference type="ARBA" id="ARBA00010211"/>
    </source>
</evidence>
<dbReference type="SUPFAM" id="SSF56529">
    <property type="entry name" value="FAH"/>
    <property type="match status" value="1"/>
</dbReference>
<reference evidence="16" key="1">
    <citation type="submission" date="2014-01" db="EMBL/GenBank/DDBJ databases">
        <authorList>
            <person name="Aslett M."/>
        </authorList>
    </citation>
    <scope>NUCLEOTIDE SEQUENCE</scope>
</reference>
<comment type="catalytic activity">
    <reaction evidence="12">
        <text>3-fumarylpyruvate + H2O = fumarate + pyruvate + H(+)</text>
        <dbReference type="Rhea" id="RHEA:26168"/>
        <dbReference type="ChEBI" id="CHEBI:15361"/>
        <dbReference type="ChEBI" id="CHEBI:15377"/>
        <dbReference type="ChEBI" id="CHEBI:15378"/>
        <dbReference type="ChEBI" id="CHEBI:16854"/>
        <dbReference type="ChEBI" id="CHEBI:29806"/>
    </reaction>
</comment>
<evidence type="ECO:0000256" key="12">
    <source>
        <dbReference type="ARBA" id="ARBA00047963"/>
    </source>
</evidence>
<organism evidence="16 17">
    <name type="scientific">Trichuris trichiura</name>
    <name type="common">Whipworm</name>
    <name type="synonym">Trichocephalus trichiurus</name>
    <dbReference type="NCBI Taxonomy" id="36087"/>
    <lineage>
        <taxon>Eukaryota</taxon>
        <taxon>Metazoa</taxon>
        <taxon>Ecdysozoa</taxon>
        <taxon>Nematoda</taxon>
        <taxon>Enoplea</taxon>
        <taxon>Dorylaimia</taxon>
        <taxon>Trichinellida</taxon>
        <taxon>Trichuridae</taxon>
        <taxon>Trichuris</taxon>
    </lineage>
</organism>
<dbReference type="GO" id="GO:0008948">
    <property type="term" value="F:oxaloacetate decarboxylase activity"/>
    <property type="evidence" value="ECO:0007669"/>
    <property type="project" value="UniProtKB-EC"/>
</dbReference>
<dbReference type="EC" id="5.3.2.2" evidence="9"/>
<dbReference type="STRING" id="36087.A0A077Z8L3"/>
<evidence type="ECO:0000256" key="2">
    <source>
        <dbReference type="ARBA" id="ARBA00012947"/>
    </source>
</evidence>
<dbReference type="Gene3D" id="3.90.850.10">
    <property type="entry name" value="Fumarylacetoacetase-like, C-terminal domain"/>
    <property type="match status" value="1"/>
</dbReference>
<evidence type="ECO:0000256" key="6">
    <source>
        <dbReference type="ARBA" id="ARBA00042340"/>
    </source>
</evidence>
<dbReference type="AlphaFoldDB" id="A0A077Z8L3"/>
<keyword evidence="17" id="KW-1185">Reference proteome</keyword>
<evidence type="ECO:0000256" key="13">
    <source>
        <dbReference type="ARBA" id="ARBA00047973"/>
    </source>
</evidence>
<proteinExistence type="inferred from homology"/>
<dbReference type="FunFam" id="3.90.850.10:FF:000003">
    <property type="entry name" value="Fumarylacetoacetate hydrolase domain-containing 1"/>
    <property type="match status" value="1"/>
</dbReference>
<keyword evidence="16" id="KW-0378">Hydrolase</keyword>
<dbReference type="InterPro" id="IPR011234">
    <property type="entry name" value="Fumarylacetoacetase-like_C"/>
</dbReference>
<dbReference type="Proteomes" id="UP000030665">
    <property type="component" value="Unassembled WGS sequence"/>
</dbReference>
<dbReference type="PANTHER" id="PTHR11820">
    <property type="entry name" value="ACYLPYRUVASE"/>
    <property type="match status" value="1"/>
</dbReference>
<sequence length="217" mass="24079">MNYAKAKNFRKYGKKIVAVLRNYRDHAAEMGQQTMPSNPIFFLKPTSAFIEEGESVIVPQGCAKLQHEVELGVVIGKKAHKVPLANALDFVAGYTLALDMTARDFQEDAKSKGYPWFLSKGFDTSCPVSRFIYASELPEAQNVDLWCKVNNVMKQHGNSSNMFFSIGHLIQYITEYVTLEEGDVLLTGTPAGVSTVLPGDIMECGLGNIVTMRFQVK</sequence>
<evidence type="ECO:0000256" key="7">
    <source>
        <dbReference type="ARBA" id="ARBA00044830"/>
    </source>
</evidence>
<feature type="domain" description="Fumarylacetoacetase-like C-terminal" evidence="15">
    <location>
        <begin position="15"/>
        <end position="216"/>
    </location>
</feature>
<evidence type="ECO:0000256" key="11">
    <source>
        <dbReference type="ARBA" id="ARBA00047858"/>
    </source>
</evidence>
<dbReference type="GO" id="GO:0047621">
    <property type="term" value="F:acylpyruvate hydrolase activity"/>
    <property type="evidence" value="ECO:0007669"/>
    <property type="project" value="UniProtKB-EC"/>
</dbReference>
<dbReference type="EC" id="3.7.1.5" evidence="5"/>
<name>A0A077Z8L3_TRITR</name>
<dbReference type="GO" id="GO:0046872">
    <property type="term" value="F:metal ion binding"/>
    <property type="evidence" value="ECO:0007669"/>
    <property type="project" value="UniProtKB-KW"/>
</dbReference>